<dbReference type="InterPro" id="IPR029058">
    <property type="entry name" value="AB_hydrolase_fold"/>
</dbReference>
<dbReference type="EMBL" id="QGMF01000012">
    <property type="protein sequence ID" value="TVY21564.1"/>
    <property type="molecule type" value="Genomic_DNA"/>
</dbReference>
<dbReference type="OrthoDB" id="94039at2759"/>
<dbReference type="SUPFAM" id="SSF53474">
    <property type="entry name" value="alpha/beta-Hydrolases"/>
    <property type="match status" value="2"/>
</dbReference>
<evidence type="ECO:0000313" key="2">
    <source>
        <dbReference type="Proteomes" id="UP000469559"/>
    </source>
</evidence>
<comment type="caution">
    <text evidence="1">The sequence shown here is derived from an EMBL/GenBank/DDBJ whole genome shotgun (WGS) entry which is preliminary data.</text>
</comment>
<accession>A0A8T9BN93</accession>
<reference evidence="1 2" key="1">
    <citation type="submission" date="2018-05" db="EMBL/GenBank/DDBJ databases">
        <title>Whole genome sequencing for identification of molecular markers to develop diagnostic detection tools for the regulated plant pathogen Lachnellula willkommii.</title>
        <authorList>
            <person name="Giroux E."/>
            <person name="Bilodeau G."/>
        </authorList>
    </citation>
    <scope>NUCLEOTIDE SEQUENCE [LARGE SCALE GENOMIC DNA]</scope>
    <source>
        <strain evidence="1 2">CBS 203.66</strain>
    </source>
</reference>
<sequence length="360" mass="40906">MSQSIFQVTEHTVPAQHIREYPNGVNDLNSQLQLAVKEYRPRDNLHALNGSVTIIAAHANGCPKECYEALWDALYHELKNQHAIRAIWIADISNQGASGVLNEKVQGDDHAAPKGPNCALPSSYRPDFWPSRSAAEVATRKTRFFRSWDPRALDNYLQYGLRSTPTAVYPEPENAGGVTLTTTKHQEAWSFIRSNFAPMAANQDDRSELLRAPDLSPEHRTHLFHRPEMVAVYRSLPNVRPHVLWIFGEKSIINPPEVREDLPRRTGTGVGGNGGVNAGQVEDVTFTDGQHMLPVEKTREVAQSLASWLEKRLIDYRQVEDWYKRNKSEKSERDMLVLSKDWLKNVRQKENTPRSGREKL</sequence>
<dbReference type="Proteomes" id="UP000469559">
    <property type="component" value="Unassembled WGS sequence"/>
</dbReference>
<proteinExistence type="predicted"/>
<evidence type="ECO:0000313" key="1">
    <source>
        <dbReference type="EMBL" id="TVY21564.1"/>
    </source>
</evidence>
<keyword evidence="2" id="KW-1185">Reference proteome</keyword>
<organism evidence="1 2">
    <name type="scientific">Lachnellula arida</name>
    <dbReference type="NCBI Taxonomy" id="1316785"/>
    <lineage>
        <taxon>Eukaryota</taxon>
        <taxon>Fungi</taxon>
        <taxon>Dikarya</taxon>
        <taxon>Ascomycota</taxon>
        <taxon>Pezizomycotina</taxon>
        <taxon>Leotiomycetes</taxon>
        <taxon>Helotiales</taxon>
        <taxon>Lachnaceae</taxon>
        <taxon>Lachnellula</taxon>
    </lineage>
</organism>
<dbReference type="AlphaFoldDB" id="A0A8T9BN93"/>
<dbReference type="Gene3D" id="3.40.50.1820">
    <property type="entry name" value="alpha/beta hydrolase"/>
    <property type="match status" value="2"/>
</dbReference>
<name>A0A8T9BN93_9HELO</name>
<gene>
    <name evidence="1" type="primary">mpaH_1</name>
    <name evidence="1" type="ORF">LARI1_G000543</name>
</gene>
<protein>
    <submittedName>
        <fullName evidence="1">Abhydrolase domain-containing protein mpaH</fullName>
    </submittedName>
</protein>